<proteinExistence type="predicted"/>
<evidence type="ECO:0000313" key="3">
    <source>
        <dbReference type="Proteomes" id="UP001066276"/>
    </source>
</evidence>
<evidence type="ECO:0000256" key="1">
    <source>
        <dbReference type="SAM" id="MobiDB-lite"/>
    </source>
</evidence>
<reference evidence="2" key="1">
    <citation type="journal article" date="2022" name="bioRxiv">
        <title>Sequencing and chromosome-scale assembly of the giantPleurodeles waltlgenome.</title>
        <authorList>
            <person name="Brown T."/>
            <person name="Elewa A."/>
            <person name="Iarovenko S."/>
            <person name="Subramanian E."/>
            <person name="Araus A.J."/>
            <person name="Petzold A."/>
            <person name="Susuki M."/>
            <person name="Suzuki K.-i.T."/>
            <person name="Hayashi T."/>
            <person name="Toyoda A."/>
            <person name="Oliveira C."/>
            <person name="Osipova E."/>
            <person name="Leigh N.D."/>
            <person name="Simon A."/>
            <person name="Yun M.H."/>
        </authorList>
    </citation>
    <scope>NUCLEOTIDE SEQUENCE</scope>
    <source>
        <strain evidence="2">20211129_DDA</strain>
        <tissue evidence="2">Liver</tissue>
    </source>
</reference>
<protein>
    <recommendedName>
        <fullName evidence="4">Secreted protein</fullName>
    </recommendedName>
</protein>
<name>A0AAV7RUH7_PLEWA</name>
<organism evidence="2 3">
    <name type="scientific">Pleurodeles waltl</name>
    <name type="common">Iberian ribbed newt</name>
    <dbReference type="NCBI Taxonomy" id="8319"/>
    <lineage>
        <taxon>Eukaryota</taxon>
        <taxon>Metazoa</taxon>
        <taxon>Chordata</taxon>
        <taxon>Craniata</taxon>
        <taxon>Vertebrata</taxon>
        <taxon>Euteleostomi</taxon>
        <taxon>Amphibia</taxon>
        <taxon>Batrachia</taxon>
        <taxon>Caudata</taxon>
        <taxon>Salamandroidea</taxon>
        <taxon>Salamandridae</taxon>
        <taxon>Pleurodelinae</taxon>
        <taxon>Pleurodeles</taxon>
    </lineage>
</organism>
<evidence type="ECO:0000313" key="2">
    <source>
        <dbReference type="EMBL" id="KAJ1154834.1"/>
    </source>
</evidence>
<gene>
    <name evidence="2" type="ORF">NDU88_007577</name>
</gene>
<feature type="region of interest" description="Disordered" evidence="1">
    <location>
        <begin position="29"/>
        <end position="48"/>
    </location>
</feature>
<evidence type="ECO:0008006" key="4">
    <source>
        <dbReference type="Google" id="ProtNLM"/>
    </source>
</evidence>
<keyword evidence="3" id="KW-1185">Reference proteome</keyword>
<dbReference type="Proteomes" id="UP001066276">
    <property type="component" value="Chromosome 5"/>
</dbReference>
<accession>A0AAV7RUH7</accession>
<dbReference type="AlphaFoldDB" id="A0AAV7RUH7"/>
<comment type="caution">
    <text evidence="2">The sequence shown here is derived from an EMBL/GenBank/DDBJ whole genome shotgun (WGS) entry which is preliminary data.</text>
</comment>
<dbReference type="EMBL" id="JANPWB010000009">
    <property type="protein sequence ID" value="KAJ1154834.1"/>
    <property type="molecule type" value="Genomic_DNA"/>
</dbReference>
<sequence>MLPAVAVAGFMSSPRYATLRHPHAPLMRLVPTGASRGNDNGGDPAAVPRSTLWAEHGIQPTAGNGDGSCVRENQRRKRERLLTRRAAQGVARYACAAQRVKAPT</sequence>